<dbReference type="Proteomes" id="UP000557204">
    <property type="component" value="Unassembled WGS sequence"/>
</dbReference>
<keyword evidence="4" id="KW-1185">Reference proteome</keyword>
<dbReference type="PANTHER" id="PTHR43543">
    <property type="entry name" value="MALONIC SEMIALDEHYDE REDUCTASE RUTE-RELATED"/>
    <property type="match status" value="1"/>
</dbReference>
<comment type="caution">
    <text evidence="3">The sequence shown here is derived from an EMBL/GenBank/DDBJ whole genome shotgun (WGS) entry which is preliminary data.</text>
</comment>
<gene>
    <name evidence="3" type="ORF">HLI28_04755</name>
</gene>
<evidence type="ECO:0000256" key="1">
    <source>
        <dbReference type="SAM" id="MobiDB-lite"/>
    </source>
</evidence>
<dbReference type="Pfam" id="PF00881">
    <property type="entry name" value="Nitroreductase"/>
    <property type="match status" value="1"/>
</dbReference>
<feature type="domain" description="Nitroreductase" evidence="2">
    <location>
        <begin position="25"/>
        <end position="182"/>
    </location>
</feature>
<reference evidence="3 4" key="1">
    <citation type="submission" date="2020-05" db="EMBL/GenBank/DDBJ databases">
        <title>Genome sequence of Isoptericola sp. JC619 isolated from Chilika lagoon, India.</title>
        <authorList>
            <person name="Kumar D."/>
            <person name="Appam K."/>
            <person name="Gandham S."/>
            <person name="Uppada J."/>
            <person name="Sasikala C."/>
            <person name="Venkata Ramana C."/>
        </authorList>
    </citation>
    <scope>NUCLEOTIDE SEQUENCE [LARGE SCALE GENOMIC DNA]</scope>
    <source>
        <strain evidence="3 4">JC619</strain>
    </source>
</reference>
<organism evidence="3 4">
    <name type="scientific">Isoptericola sediminis</name>
    <dbReference type="NCBI Taxonomy" id="2733572"/>
    <lineage>
        <taxon>Bacteria</taxon>
        <taxon>Bacillati</taxon>
        <taxon>Actinomycetota</taxon>
        <taxon>Actinomycetes</taxon>
        <taxon>Micrococcales</taxon>
        <taxon>Promicromonosporaceae</taxon>
        <taxon>Isoptericola</taxon>
    </lineage>
</organism>
<evidence type="ECO:0000313" key="3">
    <source>
        <dbReference type="EMBL" id="NNU26855.1"/>
    </source>
</evidence>
<dbReference type="PANTHER" id="PTHR43543:SF1">
    <property type="entry name" value="MALONIC SEMIALDEHYDE REDUCTASE RUTE-RELATED"/>
    <property type="match status" value="1"/>
</dbReference>
<evidence type="ECO:0000313" key="4">
    <source>
        <dbReference type="Proteomes" id="UP000557204"/>
    </source>
</evidence>
<dbReference type="InterPro" id="IPR050461">
    <property type="entry name" value="Nitroreductase_HadB/RutE"/>
</dbReference>
<proteinExistence type="predicted"/>
<keyword evidence="3" id="KW-0560">Oxidoreductase</keyword>
<dbReference type="RefSeq" id="WP_171246368.1">
    <property type="nucleotide sequence ID" value="NZ_JABFAJ010000009.1"/>
</dbReference>
<dbReference type="InterPro" id="IPR000415">
    <property type="entry name" value="Nitroreductase-like"/>
</dbReference>
<evidence type="ECO:0000259" key="2">
    <source>
        <dbReference type="Pfam" id="PF00881"/>
    </source>
</evidence>
<dbReference type="Gene3D" id="3.40.109.10">
    <property type="entry name" value="NADH Oxidase"/>
    <property type="match status" value="1"/>
</dbReference>
<feature type="region of interest" description="Disordered" evidence="1">
    <location>
        <begin position="184"/>
        <end position="206"/>
    </location>
</feature>
<dbReference type="EC" id="1.1.1.298" evidence="3"/>
<dbReference type="GO" id="GO:0035527">
    <property type="term" value="F:3-hydroxypropionate dehydrogenase (NADP+) activity"/>
    <property type="evidence" value="ECO:0007669"/>
    <property type="project" value="UniProtKB-EC"/>
</dbReference>
<protein>
    <submittedName>
        <fullName evidence="3">Malonic semialdehyde reductase</fullName>
        <ecNumber evidence="3">1.1.1.298</ecNumber>
    </submittedName>
</protein>
<sequence length="206" mass="22182">MTDTLLETAPLAVDEASADRLFRHARSTSQWTGAEVTDAQLQAAWDLAKLGPTAMNTLPLRLLVVRSPEAKQRLVEHMGGGNKAKVEAAPVSLVLAADPAFHEHLDELFPVYPGIREQLAPAAEVREQMARKNALLQAGYLIVALRAAGLAAGPMDGMDADGIDREFFAESGWRSLMVVNVGEADGEGSPHPRGPRLDLEQVSRTL</sequence>
<accession>A0A849K4Y1</accession>
<feature type="compositionally biased region" description="Basic and acidic residues" evidence="1">
    <location>
        <begin position="195"/>
        <end position="206"/>
    </location>
</feature>
<name>A0A849K4Y1_9MICO</name>
<dbReference type="InterPro" id="IPR029479">
    <property type="entry name" value="Nitroreductase"/>
</dbReference>
<dbReference type="AlphaFoldDB" id="A0A849K4Y1"/>
<dbReference type="NCBIfam" id="NF003768">
    <property type="entry name" value="PRK05365.1"/>
    <property type="match status" value="1"/>
</dbReference>
<dbReference type="SUPFAM" id="SSF55469">
    <property type="entry name" value="FMN-dependent nitroreductase-like"/>
    <property type="match status" value="1"/>
</dbReference>
<dbReference type="EMBL" id="JABFAJ010000009">
    <property type="protein sequence ID" value="NNU26855.1"/>
    <property type="molecule type" value="Genomic_DNA"/>
</dbReference>